<dbReference type="RefSeq" id="WP_263710689.1">
    <property type="nucleotide sequence ID" value="NZ_JAOWKX010000001.1"/>
</dbReference>
<proteinExistence type="predicted"/>
<protein>
    <submittedName>
        <fullName evidence="2">PEP-CTERM sorting domain-containing protein</fullName>
    </submittedName>
</protein>
<dbReference type="EMBL" id="JAOWKX010000001">
    <property type="protein sequence ID" value="MCV2883491.1"/>
    <property type="molecule type" value="Genomic_DNA"/>
</dbReference>
<evidence type="ECO:0000313" key="2">
    <source>
        <dbReference type="EMBL" id="MCV2883491.1"/>
    </source>
</evidence>
<dbReference type="Proteomes" id="UP001652504">
    <property type="component" value="Unassembled WGS sequence"/>
</dbReference>
<evidence type="ECO:0000256" key="1">
    <source>
        <dbReference type="SAM" id="SignalP"/>
    </source>
</evidence>
<reference evidence="2 3" key="1">
    <citation type="submission" date="2022-10" db="EMBL/GenBank/DDBJ databases">
        <title>Aestuariibacter sp. AA17 isolated from Montipora capitata coral fragment.</title>
        <authorList>
            <person name="Emsley S.A."/>
            <person name="Pfannmuller K.M."/>
            <person name="Loughran R.M."/>
            <person name="Shlafstein M."/>
            <person name="Papke E."/>
            <person name="Saw J.H."/>
            <person name="Ushijima B."/>
            <person name="Videau P."/>
        </authorList>
    </citation>
    <scope>NUCLEOTIDE SEQUENCE [LARGE SCALE GENOMIC DNA]</scope>
    <source>
        <strain evidence="2 3">AA17</strain>
    </source>
</reference>
<accession>A0ABT3A468</accession>
<keyword evidence="3" id="KW-1185">Reference proteome</keyword>
<comment type="caution">
    <text evidence="2">The sequence shown here is derived from an EMBL/GenBank/DDBJ whole genome shotgun (WGS) entry which is preliminary data.</text>
</comment>
<name>A0ABT3A468_9ALTE</name>
<evidence type="ECO:0000313" key="3">
    <source>
        <dbReference type="Proteomes" id="UP001652504"/>
    </source>
</evidence>
<keyword evidence="1" id="KW-0732">Signal</keyword>
<dbReference type="InterPro" id="IPR013424">
    <property type="entry name" value="Ice-binding_C"/>
</dbReference>
<sequence length="180" mass="19057">MFKKVSVIVFCACVALFSMQSQAALIKQDIVVNNLVADPGNAFGIASGFSGIIGHVMFDTDNVDAFGDVNAATDPSFFLQMTLGNKTFTMFDDLDFPDFPVLSLDPASLMAGMMPVITGLDTVLVNGGDEVEVFFFGGLGGLFATDASGNTVQADITFVPEPSAIALLVLGGLMLRLRRR</sequence>
<feature type="signal peptide" evidence="1">
    <location>
        <begin position="1"/>
        <end position="23"/>
    </location>
</feature>
<feature type="chain" id="PRO_5047254811" evidence="1">
    <location>
        <begin position="24"/>
        <end position="180"/>
    </location>
</feature>
<gene>
    <name evidence="2" type="ORF">OE749_02110</name>
</gene>
<dbReference type="NCBIfam" id="TIGR02595">
    <property type="entry name" value="PEP_CTERM"/>
    <property type="match status" value="1"/>
</dbReference>
<organism evidence="2 3">
    <name type="scientific">Fluctibacter corallii</name>
    <dbReference type="NCBI Taxonomy" id="2984329"/>
    <lineage>
        <taxon>Bacteria</taxon>
        <taxon>Pseudomonadati</taxon>
        <taxon>Pseudomonadota</taxon>
        <taxon>Gammaproteobacteria</taxon>
        <taxon>Alteromonadales</taxon>
        <taxon>Alteromonadaceae</taxon>
        <taxon>Fluctibacter</taxon>
    </lineage>
</organism>